<dbReference type="OMA" id="ERSNCEP"/>
<evidence type="ECO:0000256" key="1">
    <source>
        <dbReference type="SAM" id="MobiDB-lite"/>
    </source>
</evidence>
<dbReference type="PROSITE" id="PS51257">
    <property type="entry name" value="PROKAR_LIPOPROTEIN"/>
    <property type="match status" value="1"/>
</dbReference>
<evidence type="ECO:0000256" key="2">
    <source>
        <dbReference type="SAM" id="Phobius"/>
    </source>
</evidence>
<name>A0A2V2W7W2_TRYCR</name>
<proteinExistence type="predicted"/>
<evidence type="ECO:0000313" key="4">
    <source>
        <dbReference type="Proteomes" id="UP000246078"/>
    </source>
</evidence>
<dbReference type="Proteomes" id="UP000246078">
    <property type="component" value="Unassembled WGS sequence"/>
</dbReference>
<keyword evidence="2" id="KW-0472">Membrane</keyword>
<reference evidence="3 4" key="1">
    <citation type="journal article" date="2018" name="Microb. Genom.">
        <title>Expanding an expanded genome: long-read sequencing of Trypanosoma cruzi.</title>
        <authorList>
            <person name="Berna L."/>
            <person name="Rodriguez M."/>
            <person name="Chiribao M.L."/>
            <person name="Parodi-Talice A."/>
            <person name="Pita S."/>
            <person name="Rijo G."/>
            <person name="Alvarez-Valin F."/>
            <person name="Robello C."/>
        </authorList>
    </citation>
    <scope>NUCLEOTIDE SEQUENCE [LARGE SCALE GENOMIC DNA]</scope>
    <source>
        <strain evidence="3 4">TCC</strain>
    </source>
</reference>
<dbReference type="OrthoDB" id="278174at2759"/>
<evidence type="ECO:0000313" key="3">
    <source>
        <dbReference type="EMBL" id="PWV04601.1"/>
    </source>
</evidence>
<accession>A0A2V2W7W2</accession>
<dbReference type="VEuPathDB" id="TriTrypDB:TcCLB.511211.210"/>
<dbReference type="EMBL" id="PRFC01000147">
    <property type="protein sequence ID" value="PWV04601.1"/>
    <property type="molecule type" value="Genomic_DNA"/>
</dbReference>
<feature type="transmembrane region" description="Helical" evidence="2">
    <location>
        <begin position="16"/>
        <end position="35"/>
    </location>
</feature>
<dbReference type="VEuPathDB" id="TriTrypDB:Tc_MARK_1465"/>
<organism evidence="3 4">
    <name type="scientific">Trypanosoma cruzi</name>
    <dbReference type="NCBI Taxonomy" id="5693"/>
    <lineage>
        <taxon>Eukaryota</taxon>
        <taxon>Discoba</taxon>
        <taxon>Euglenozoa</taxon>
        <taxon>Kinetoplastea</taxon>
        <taxon>Metakinetoplastina</taxon>
        <taxon>Trypanosomatida</taxon>
        <taxon>Trypanosomatidae</taxon>
        <taxon>Trypanosoma</taxon>
        <taxon>Schizotrypanum</taxon>
    </lineage>
</organism>
<dbReference type="VEuPathDB" id="TriTrypDB:C4B63_133g52"/>
<dbReference type="VEuPathDB" id="TriTrypDB:TcCLB.510439.20"/>
<dbReference type="VEuPathDB" id="TriTrypDB:TcCL_ESM03821"/>
<dbReference type="VEuPathDB" id="TriTrypDB:C3747_147g97"/>
<dbReference type="AlphaFoldDB" id="A0A2V2W7W2"/>
<dbReference type="VEuPathDB" id="TriTrypDB:BCY84_19527"/>
<comment type="caution">
    <text evidence="3">The sequence shown here is derived from an EMBL/GenBank/DDBJ whole genome shotgun (WGS) entry which is preliminary data.</text>
</comment>
<feature type="compositionally biased region" description="Basic and acidic residues" evidence="1">
    <location>
        <begin position="59"/>
        <end position="75"/>
    </location>
</feature>
<keyword evidence="2" id="KW-0812">Transmembrane</keyword>
<gene>
    <name evidence="3" type="ORF">C3747_147g97</name>
</gene>
<dbReference type="VEuPathDB" id="TriTrypDB:TcG_05974"/>
<feature type="region of interest" description="Disordered" evidence="1">
    <location>
        <begin position="45"/>
        <end position="94"/>
    </location>
</feature>
<dbReference type="VEuPathDB" id="TriTrypDB:TCSYLVIO_002695"/>
<protein>
    <submittedName>
        <fullName evidence="3">Uncharacterized protein</fullName>
    </submittedName>
</protein>
<dbReference type="VEuPathDB" id="TriTrypDB:TcYC6_0014330"/>
<sequence length="226" mass="25108">MWCCLRVVYTTDCGTLFPFLPSLFSCCVVLLFAMCTRAKEKKKKKDAMVKKTTKATAGRRKEGEKTKKMTIDPKLHSSTSAPAQRQQRPSSNKKEALQKALVSAFSAPHVNAHSDATVDVDEYGKGSPTDRLQFGYAPAIAAEAIAFHSAIPAKKWIAERRKQTCIAIVKKQKLPRPNCEPMTSLLKLKEHWREKAQFVAELRGGGVGQDSADELLELFVSQQRVA</sequence>
<keyword evidence="2" id="KW-1133">Transmembrane helix</keyword>
<dbReference type="VEuPathDB" id="TriTrypDB:TcBrA4_0077160"/>
<feature type="compositionally biased region" description="Polar residues" evidence="1">
    <location>
        <begin position="76"/>
        <end position="90"/>
    </location>
</feature>